<sequence>MTDRLYRNTRKQQRLSKSLWIEWLLFLLLLSVGLGLRLWLGSRYAGFMSDQNLFVQWMNALRQYGLGTVYIHDPNINYPPLFLLFMQGYAALLHGFGITIQAGQLSFKSLLIVLDLVAGIAVFGWSLGKEKAIVRWGLLCLFVLNPALIVNSSIWGQVDILNGMLMAGALLTFLASPILSGILFALALLTKLQAIVIAPVFGFYILKCLWQRNGKPLLRMTIGAMIPVLGVIIYFASYGGLQAMFRSAYMSAVGLYTQVTLNALNIWFYVVGTVPTTSDTAKLWNIISLRNLGFILLLLAVIYTGIYLWKCRTITTAILLKAGAWISFAFFMLPTEIHERYSIPALILILLVTMLDRKWIAIACVLSVTITYNLWGVLTSNLPQLSGIVVVWIHIFILLWIGWLMYRDMRSTSRGIVWVDTNN</sequence>
<dbReference type="AlphaFoldDB" id="A0A1E3KY47"/>
<evidence type="ECO:0000256" key="5">
    <source>
        <dbReference type="ARBA" id="ARBA00022692"/>
    </source>
</evidence>
<keyword evidence="3" id="KW-0328">Glycosyltransferase</keyword>
<feature type="transmembrane region" description="Helical" evidence="9">
    <location>
        <begin position="163"/>
        <end position="186"/>
    </location>
</feature>
<evidence type="ECO:0000256" key="1">
    <source>
        <dbReference type="ARBA" id="ARBA00004477"/>
    </source>
</evidence>
<feature type="transmembrane region" description="Helical" evidence="9">
    <location>
        <begin position="314"/>
        <end position="333"/>
    </location>
</feature>
<gene>
    <name evidence="10" type="ORF">PTI45_04297</name>
</gene>
<dbReference type="PATRIC" id="fig|1886670.3.peg.4328"/>
<feature type="transmembrane region" description="Helical" evidence="9">
    <location>
        <begin position="192"/>
        <end position="210"/>
    </location>
</feature>
<evidence type="ECO:0000313" key="11">
    <source>
        <dbReference type="Proteomes" id="UP000094578"/>
    </source>
</evidence>
<feature type="transmembrane region" description="Helical" evidence="9">
    <location>
        <begin position="283"/>
        <end position="308"/>
    </location>
</feature>
<comment type="caution">
    <text evidence="10">The sequence shown here is derived from an EMBL/GenBank/DDBJ whole genome shotgun (WGS) entry which is preliminary data.</text>
</comment>
<comment type="subcellular location">
    <subcellularLocation>
        <location evidence="1">Endoplasmic reticulum membrane</location>
        <topology evidence="1">Multi-pass membrane protein</topology>
    </subcellularLocation>
</comment>
<keyword evidence="5 9" id="KW-0812">Transmembrane</keyword>
<feature type="transmembrane region" description="Helical" evidence="9">
    <location>
        <begin position="384"/>
        <end position="406"/>
    </location>
</feature>
<keyword evidence="8 9" id="KW-0472">Membrane</keyword>
<comment type="pathway">
    <text evidence="2">Protein modification; protein glycosylation.</text>
</comment>
<feature type="transmembrane region" description="Helical" evidence="9">
    <location>
        <begin position="133"/>
        <end position="151"/>
    </location>
</feature>
<dbReference type="InterPro" id="IPR004856">
    <property type="entry name" value="Glyco_trans_ALG6/ALG8"/>
</dbReference>
<evidence type="ECO:0000256" key="6">
    <source>
        <dbReference type="ARBA" id="ARBA00022824"/>
    </source>
</evidence>
<dbReference type="EMBL" id="MDER01000086">
    <property type="protein sequence ID" value="ODP26457.1"/>
    <property type="molecule type" value="Genomic_DNA"/>
</dbReference>
<dbReference type="STRING" id="1886670.PTI45_04297"/>
<name>A0A1E3KY47_9BACL</name>
<evidence type="ECO:0000256" key="3">
    <source>
        <dbReference type="ARBA" id="ARBA00022676"/>
    </source>
</evidence>
<accession>A0A1E3KY47</accession>
<evidence type="ECO:0000313" key="10">
    <source>
        <dbReference type="EMBL" id="ODP26457.1"/>
    </source>
</evidence>
<organism evidence="10 11">
    <name type="scientific">Paenibacillus nuruki</name>
    <dbReference type="NCBI Taxonomy" id="1886670"/>
    <lineage>
        <taxon>Bacteria</taxon>
        <taxon>Bacillati</taxon>
        <taxon>Bacillota</taxon>
        <taxon>Bacilli</taxon>
        <taxon>Bacillales</taxon>
        <taxon>Paenibacillaceae</taxon>
        <taxon>Paenibacillus</taxon>
    </lineage>
</organism>
<dbReference type="Pfam" id="PF03155">
    <property type="entry name" value="Alg6_Alg8"/>
    <property type="match status" value="1"/>
</dbReference>
<proteinExistence type="predicted"/>
<dbReference type="RefSeq" id="WP_069329603.1">
    <property type="nucleotide sequence ID" value="NZ_MDER01000086.1"/>
</dbReference>
<dbReference type="Proteomes" id="UP000094578">
    <property type="component" value="Unassembled WGS sequence"/>
</dbReference>
<dbReference type="UniPathway" id="UPA00378"/>
<keyword evidence="4" id="KW-0808">Transferase</keyword>
<evidence type="ECO:0000256" key="9">
    <source>
        <dbReference type="SAM" id="Phobius"/>
    </source>
</evidence>
<reference evidence="10 11" key="1">
    <citation type="submission" date="2016-08" db="EMBL/GenBank/DDBJ databases">
        <title>Genome sequencing of Paenibacillus sp. TI45-13ar, isolated from Korean traditional nuruk.</title>
        <authorList>
            <person name="Kim S.-J."/>
        </authorList>
    </citation>
    <scope>NUCLEOTIDE SEQUENCE [LARGE SCALE GENOMIC DNA]</scope>
    <source>
        <strain evidence="10 11">TI45-13ar</strain>
    </source>
</reference>
<keyword evidence="6" id="KW-0256">Endoplasmic reticulum</keyword>
<evidence type="ECO:0000256" key="8">
    <source>
        <dbReference type="ARBA" id="ARBA00023136"/>
    </source>
</evidence>
<protein>
    <recommendedName>
        <fullName evidence="12">DUF2029 domain-containing protein</fullName>
    </recommendedName>
</protein>
<feature type="transmembrane region" description="Helical" evidence="9">
    <location>
        <begin position="110"/>
        <end position="127"/>
    </location>
</feature>
<feature type="transmembrane region" description="Helical" evidence="9">
    <location>
        <begin position="217"/>
        <end position="236"/>
    </location>
</feature>
<feature type="transmembrane region" description="Helical" evidence="9">
    <location>
        <begin position="20"/>
        <end position="40"/>
    </location>
</feature>
<feature type="transmembrane region" description="Helical" evidence="9">
    <location>
        <begin position="78"/>
        <end position="98"/>
    </location>
</feature>
<evidence type="ECO:0000256" key="4">
    <source>
        <dbReference type="ARBA" id="ARBA00022679"/>
    </source>
</evidence>
<keyword evidence="11" id="KW-1185">Reference proteome</keyword>
<evidence type="ECO:0000256" key="7">
    <source>
        <dbReference type="ARBA" id="ARBA00022989"/>
    </source>
</evidence>
<feature type="transmembrane region" description="Helical" evidence="9">
    <location>
        <begin position="345"/>
        <end position="372"/>
    </location>
</feature>
<evidence type="ECO:0000256" key="2">
    <source>
        <dbReference type="ARBA" id="ARBA00004922"/>
    </source>
</evidence>
<keyword evidence="7 9" id="KW-1133">Transmembrane helix</keyword>
<feature type="transmembrane region" description="Helical" evidence="9">
    <location>
        <begin position="248"/>
        <end position="271"/>
    </location>
</feature>
<dbReference type="GO" id="GO:0016758">
    <property type="term" value="F:hexosyltransferase activity"/>
    <property type="evidence" value="ECO:0007669"/>
    <property type="project" value="InterPro"/>
</dbReference>
<evidence type="ECO:0008006" key="12">
    <source>
        <dbReference type="Google" id="ProtNLM"/>
    </source>
</evidence>